<dbReference type="GO" id="GO:0017148">
    <property type="term" value="P:negative regulation of translation"/>
    <property type="evidence" value="ECO:0007669"/>
    <property type="project" value="InterPro"/>
</dbReference>
<organism evidence="1">
    <name type="scientific">Trichosanthes kirilowii</name>
    <name type="common">Chinese snake gourd</name>
    <name type="synonym">Chinese cucumber</name>
    <dbReference type="NCBI Taxonomy" id="3677"/>
    <lineage>
        <taxon>Eukaryota</taxon>
        <taxon>Viridiplantae</taxon>
        <taxon>Streptophyta</taxon>
        <taxon>Embryophyta</taxon>
        <taxon>Tracheophyta</taxon>
        <taxon>Spermatophyta</taxon>
        <taxon>Magnoliopsida</taxon>
        <taxon>eudicotyledons</taxon>
        <taxon>Gunneridae</taxon>
        <taxon>Pentapetalae</taxon>
        <taxon>rosids</taxon>
        <taxon>fabids</taxon>
        <taxon>Cucurbitales</taxon>
        <taxon>Cucurbitaceae</taxon>
        <taxon>Sicyoeae</taxon>
        <taxon>Trichosanthes</taxon>
    </lineage>
</organism>
<dbReference type="Gene3D" id="3.40.420.10">
    <property type="entry name" value="Ricin (A subunit), domain 1"/>
    <property type="match status" value="1"/>
</dbReference>
<feature type="non-terminal residue" evidence="1">
    <location>
        <position position="1"/>
    </location>
</feature>
<dbReference type="PIR" id="A29790">
    <property type="entry name" value="A29790"/>
</dbReference>
<dbReference type="InterPro" id="IPR036041">
    <property type="entry name" value="Ribosome-inact_prot_sf"/>
</dbReference>
<protein>
    <submittedName>
        <fullName evidence="1">Trichosanthin (Version 2)</fullName>
    </submittedName>
</protein>
<keyword id="KW-0903">Direct protein sequencing</keyword>
<proteinExistence type="evidence at protein level"/>
<dbReference type="InterPro" id="IPR016138">
    <property type="entry name" value="Ribosome_inactivat_prot_sub1"/>
</dbReference>
<dbReference type="SUPFAM" id="SSF56371">
    <property type="entry name" value="Ribosome inactivating proteins (RIP)"/>
    <property type="match status" value="1"/>
</dbReference>
<feature type="non-terminal residue" evidence="1">
    <location>
        <position position="38"/>
    </location>
</feature>
<dbReference type="AlphaFoldDB" id="Q7M1L5"/>
<dbReference type="GO" id="GO:0030598">
    <property type="term" value="F:rRNA N-glycosylase activity"/>
    <property type="evidence" value="ECO:0007669"/>
    <property type="project" value="InterPro"/>
</dbReference>
<sequence>YDVSFRLSDANSKSYRKFITSLRNVLPKAGEVFNIPHL</sequence>
<name>Q7M1L5_TRIKI</name>
<accession>Q7M1L5</accession>
<evidence type="ECO:0000313" key="1">
    <source>
        <dbReference type="PIR" id="A29790"/>
    </source>
</evidence>
<reference evidence="1" key="1">
    <citation type="journal article" date="1987" name="J. Biol. Chem.">
        <title>Purification and characterization of trichosanthin. Homology to the ricin A chain and implications as to mechanism of abortifacient activity.</title>
        <authorList>
            <person name="Maraganore J.M."/>
            <person name="Joseph M."/>
            <person name="Bailey M.C."/>
        </authorList>
    </citation>
    <scope>PROTEIN SEQUENCE</scope>
</reference>